<dbReference type="KEGG" id="pcx:LPB68_08295"/>
<dbReference type="STRING" id="1763538.LPB68_08295"/>
<dbReference type="SUPFAM" id="SSF52540">
    <property type="entry name" value="P-loop containing nucleoside triphosphate hydrolases"/>
    <property type="match status" value="1"/>
</dbReference>
<dbReference type="GO" id="GO:0005524">
    <property type="term" value="F:ATP binding"/>
    <property type="evidence" value="ECO:0007669"/>
    <property type="project" value="UniProtKB-KW"/>
</dbReference>
<dbReference type="GO" id="GO:0016887">
    <property type="term" value="F:ATP hydrolysis activity"/>
    <property type="evidence" value="ECO:0007669"/>
    <property type="project" value="InterPro"/>
</dbReference>
<protein>
    <submittedName>
        <fullName evidence="6">Peptide ABC transporter substrate-binding protein</fullName>
    </submittedName>
</protein>
<dbReference type="InterPro" id="IPR003439">
    <property type="entry name" value="ABC_transporter-like_ATP-bd"/>
</dbReference>
<evidence type="ECO:0000256" key="4">
    <source>
        <dbReference type="ARBA" id="ARBA00022840"/>
    </source>
</evidence>
<name>A0A167GLH3_9BACL</name>
<dbReference type="Gene3D" id="3.40.50.300">
    <property type="entry name" value="P-loop containing nucleotide triphosphate hydrolases"/>
    <property type="match status" value="1"/>
</dbReference>
<evidence type="ECO:0000313" key="7">
    <source>
        <dbReference type="Proteomes" id="UP000077134"/>
    </source>
</evidence>
<dbReference type="CDD" id="cd03257">
    <property type="entry name" value="ABC_NikE_OppD_transporters"/>
    <property type="match status" value="1"/>
</dbReference>
<keyword evidence="2" id="KW-0813">Transport</keyword>
<dbReference type="InterPro" id="IPR027417">
    <property type="entry name" value="P-loop_NTPase"/>
</dbReference>
<dbReference type="FunFam" id="3.40.50.300:FF:000016">
    <property type="entry name" value="Oligopeptide ABC transporter ATP-binding component"/>
    <property type="match status" value="1"/>
</dbReference>
<evidence type="ECO:0000259" key="5">
    <source>
        <dbReference type="PROSITE" id="PS50893"/>
    </source>
</evidence>
<dbReference type="SMART" id="SM00382">
    <property type="entry name" value="AAA"/>
    <property type="match status" value="1"/>
</dbReference>
<feature type="domain" description="ABC transporter" evidence="5">
    <location>
        <begin position="9"/>
        <end position="258"/>
    </location>
</feature>
<keyword evidence="4" id="KW-0067">ATP-binding</keyword>
<dbReference type="GO" id="GO:0055085">
    <property type="term" value="P:transmembrane transport"/>
    <property type="evidence" value="ECO:0007669"/>
    <property type="project" value="UniProtKB-ARBA"/>
</dbReference>
<dbReference type="InterPro" id="IPR013563">
    <property type="entry name" value="Oligopep_ABC_C"/>
</dbReference>
<evidence type="ECO:0000313" key="6">
    <source>
        <dbReference type="EMBL" id="OAB77687.1"/>
    </source>
</evidence>
<evidence type="ECO:0000256" key="1">
    <source>
        <dbReference type="ARBA" id="ARBA00005417"/>
    </source>
</evidence>
<dbReference type="InterPro" id="IPR003593">
    <property type="entry name" value="AAA+_ATPase"/>
</dbReference>
<dbReference type="GO" id="GO:0015833">
    <property type="term" value="P:peptide transport"/>
    <property type="evidence" value="ECO:0007669"/>
    <property type="project" value="InterPro"/>
</dbReference>
<dbReference type="NCBIfam" id="TIGR01727">
    <property type="entry name" value="oligo_HPY"/>
    <property type="match status" value="1"/>
</dbReference>
<dbReference type="PROSITE" id="PS00211">
    <property type="entry name" value="ABC_TRANSPORTER_1"/>
    <property type="match status" value="1"/>
</dbReference>
<proteinExistence type="inferred from homology"/>
<dbReference type="AlphaFoldDB" id="A0A167GLH3"/>
<dbReference type="PROSITE" id="PS50893">
    <property type="entry name" value="ABC_TRANSPORTER_2"/>
    <property type="match status" value="1"/>
</dbReference>
<gene>
    <name evidence="6" type="ORF">PNBC_01375</name>
</gene>
<dbReference type="PANTHER" id="PTHR43776:SF7">
    <property type="entry name" value="D,D-DIPEPTIDE TRANSPORT ATP-BINDING PROTEIN DDPF-RELATED"/>
    <property type="match status" value="1"/>
</dbReference>
<accession>A0A167GLH3</accession>
<reference evidence="6 7" key="1">
    <citation type="submission" date="2016-02" db="EMBL/GenBank/DDBJ databases">
        <title>Paenibacillus sp. LPB0068, isolated from Crassostrea gigas.</title>
        <authorList>
            <person name="Shin S.-K."/>
            <person name="Yi H."/>
        </authorList>
    </citation>
    <scope>NUCLEOTIDE SEQUENCE [LARGE SCALE GENOMIC DNA]</scope>
    <source>
        <strain evidence="6 7">LPB0068</strain>
    </source>
</reference>
<dbReference type="PANTHER" id="PTHR43776">
    <property type="entry name" value="TRANSPORT ATP-BINDING PROTEIN"/>
    <property type="match status" value="1"/>
</dbReference>
<keyword evidence="7" id="KW-1185">Reference proteome</keyword>
<dbReference type="OrthoDB" id="9802264at2"/>
<dbReference type="InterPro" id="IPR050319">
    <property type="entry name" value="ABC_transp_ATP-bind"/>
</dbReference>
<organism evidence="6 7">
    <name type="scientific">Paenibacillus crassostreae</name>
    <dbReference type="NCBI Taxonomy" id="1763538"/>
    <lineage>
        <taxon>Bacteria</taxon>
        <taxon>Bacillati</taxon>
        <taxon>Bacillota</taxon>
        <taxon>Bacilli</taxon>
        <taxon>Bacillales</taxon>
        <taxon>Paenibacillaceae</taxon>
        <taxon>Paenibacillus</taxon>
    </lineage>
</organism>
<comment type="similarity">
    <text evidence="1">Belongs to the ABC transporter superfamily.</text>
</comment>
<dbReference type="Pfam" id="PF00005">
    <property type="entry name" value="ABC_tran"/>
    <property type="match status" value="1"/>
</dbReference>
<evidence type="ECO:0000256" key="2">
    <source>
        <dbReference type="ARBA" id="ARBA00022448"/>
    </source>
</evidence>
<keyword evidence="3" id="KW-0547">Nucleotide-binding</keyword>
<dbReference type="Proteomes" id="UP000077134">
    <property type="component" value="Unassembled WGS sequence"/>
</dbReference>
<evidence type="ECO:0000256" key="3">
    <source>
        <dbReference type="ARBA" id="ARBA00022741"/>
    </source>
</evidence>
<dbReference type="Pfam" id="PF08352">
    <property type="entry name" value="oligo_HPY"/>
    <property type="match status" value="1"/>
</dbReference>
<comment type="caution">
    <text evidence="6">The sequence shown here is derived from an EMBL/GenBank/DDBJ whole genome shotgun (WGS) entry which is preliminary data.</text>
</comment>
<sequence length="327" mass="36638">MNPNPEILLNVCGLKKYFPARGAGSSGRNILKAVDDLSFHINRGETFGLVGESGCGKSTTGRSIVRLYDVTDGEILFDGHNIASMNERQLKPFRKRMQTIFQDPYSSLNPGMNVEQLISEPMEIHGIGSKKDRRDTVLELLEKVGLKTEHAQRYPHEFSGGQRQRISIARALSVRPEFILCDEPISALDVSVQAQVVNMLEDLQAEFGLTYLFIAHDLSMVRHISNRIGVMYLGKLVELAPSDELYDHPAHPYTQALLEAIPQPDPKLAQQLTSPSISGDLPSPMQDFQGCKFASRCPFAQDRCRQEEPQWLEISPGHYTACHLYDK</sequence>
<dbReference type="RefSeq" id="WP_068654495.1">
    <property type="nucleotide sequence ID" value="NZ_CP017770.1"/>
</dbReference>
<dbReference type="EMBL" id="LSFN01000002">
    <property type="protein sequence ID" value="OAB77687.1"/>
    <property type="molecule type" value="Genomic_DNA"/>
</dbReference>
<dbReference type="InterPro" id="IPR017871">
    <property type="entry name" value="ABC_transporter-like_CS"/>
</dbReference>